<sequence length="159" mass="18269">MVTAEDEQMPCLSDMWCFLSHNLCSVELPSCGRFPVHISFCQCFHFSRSPFPRRIVPSSFSSSSLPVDDTPTLSERRHPSSLFPSCRRGAFWVSTFTFASRTGKRFRRMKRRLGVQVFQVSHDVMISPYVRTYFAAKSSSASSLRSRENKGKKKKKKKN</sequence>
<evidence type="ECO:0000313" key="2">
    <source>
        <dbReference type="EMBL" id="KAL1835598.1"/>
    </source>
</evidence>
<evidence type="ECO:0000313" key="3">
    <source>
        <dbReference type="Proteomes" id="UP001586593"/>
    </source>
</evidence>
<proteinExistence type="predicted"/>
<comment type="caution">
    <text evidence="2">The sequence shown here is derived from an EMBL/GenBank/DDBJ whole genome shotgun (WGS) entry which is preliminary data.</text>
</comment>
<feature type="region of interest" description="Disordered" evidence="1">
    <location>
        <begin position="137"/>
        <end position="159"/>
    </location>
</feature>
<reference evidence="2 3" key="1">
    <citation type="journal article" date="2024" name="Commun. Biol.">
        <title>Comparative genomic analysis of thermophilic fungi reveals convergent evolutionary adaptations and gene losses.</title>
        <authorList>
            <person name="Steindorff A.S."/>
            <person name="Aguilar-Pontes M.V."/>
            <person name="Robinson A.J."/>
            <person name="Andreopoulos B."/>
            <person name="LaButti K."/>
            <person name="Kuo A."/>
            <person name="Mondo S."/>
            <person name="Riley R."/>
            <person name="Otillar R."/>
            <person name="Haridas S."/>
            <person name="Lipzen A."/>
            <person name="Grimwood J."/>
            <person name="Schmutz J."/>
            <person name="Clum A."/>
            <person name="Reid I.D."/>
            <person name="Moisan M.C."/>
            <person name="Butler G."/>
            <person name="Nguyen T.T.M."/>
            <person name="Dewar K."/>
            <person name="Conant G."/>
            <person name="Drula E."/>
            <person name="Henrissat B."/>
            <person name="Hansel C."/>
            <person name="Singer S."/>
            <person name="Hutchinson M.I."/>
            <person name="de Vries R.P."/>
            <person name="Natvig D.O."/>
            <person name="Powell A.J."/>
            <person name="Tsang A."/>
            <person name="Grigoriev I.V."/>
        </authorList>
    </citation>
    <scope>NUCLEOTIDE SEQUENCE [LARGE SCALE GENOMIC DNA]</scope>
    <source>
        <strain evidence="2 3">ATCC 24622</strain>
    </source>
</reference>
<protein>
    <submittedName>
        <fullName evidence="2">Uncharacterized protein</fullName>
    </submittedName>
</protein>
<accession>A0ABR3V1D2</accession>
<keyword evidence="3" id="KW-1185">Reference proteome</keyword>
<organism evidence="2 3">
    <name type="scientific">Phialemonium thermophilum</name>
    <dbReference type="NCBI Taxonomy" id="223376"/>
    <lineage>
        <taxon>Eukaryota</taxon>
        <taxon>Fungi</taxon>
        <taxon>Dikarya</taxon>
        <taxon>Ascomycota</taxon>
        <taxon>Pezizomycotina</taxon>
        <taxon>Sordariomycetes</taxon>
        <taxon>Sordariomycetidae</taxon>
        <taxon>Cephalothecales</taxon>
        <taxon>Cephalothecaceae</taxon>
        <taxon>Phialemonium</taxon>
    </lineage>
</organism>
<name>A0ABR3V1D2_9PEZI</name>
<gene>
    <name evidence="2" type="ORF">VTK73DRAFT_5512</name>
</gene>
<feature type="compositionally biased region" description="Basic residues" evidence="1">
    <location>
        <begin position="150"/>
        <end position="159"/>
    </location>
</feature>
<dbReference type="Proteomes" id="UP001586593">
    <property type="component" value="Unassembled WGS sequence"/>
</dbReference>
<evidence type="ECO:0000256" key="1">
    <source>
        <dbReference type="SAM" id="MobiDB-lite"/>
    </source>
</evidence>
<dbReference type="EMBL" id="JAZHXJ010003071">
    <property type="protein sequence ID" value="KAL1835598.1"/>
    <property type="molecule type" value="Genomic_DNA"/>
</dbReference>